<evidence type="ECO:0008006" key="3">
    <source>
        <dbReference type="Google" id="ProtNLM"/>
    </source>
</evidence>
<sequence length="368" mass="42176">MRISIFFLIFFSSIFSAIAQIKIVDSLSNNPISGVNIYTDAGMLIGSSDLNGWVYLDSLSDYQSKTITLNHISYLNLEISNAAFMKSSIIQMQARSVALEEIQALDREKYDYVVLKGYFREYETFNNRSRYLYDGIISYYIPINKNKGKTKMELHQYRLFSNKEANKELKDTQGSLMYLKPSVAAIQGRSLLEAVGKIKGATLTTNGNRTVIEKEGLAMGYAQVGADGNTQVFYNVLPPGKNAHVSFFRIQIDVNKVTRSESYHGKNFKNPSIVDLISRVSTVSGSMKRQKKHGHMPRDYSSEFYVMERSFLTKEQYKQSKPNDKRWMFLEEKSSYTEEFWKDLDRYNIPPLMKSISNKIGSELTLMN</sequence>
<protein>
    <recommendedName>
        <fullName evidence="3">Carboxypeptidase-like regulatory domain-containing protein</fullName>
    </recommendedName>
</protein>
<dbReference type="RefSeq" id="WP_153510218.1">
    <property type="nucleotide sequence ID" value="NZ_CP045652.1"/>
</dbReference>
<reference evidence="1 2" key="1">
    <citation type="submission" date="2019-10" db="EMBL/GenBank/DDBJ databases">
        <authorList>
            <person name="Dong K."/>
        </authorList>
    </citation>
    <scope>NUCLEOTIDE SEQUENCE [LARGE SCALE GENOMIC DNA]</scope>
    <source>
        <strain evidence="2">dk4302</strain>
    </source>
</reference>
<dbReference type="KEGG" id="sphe:GFH32_05985"/>
<dbReference type="Proteomes" id="UP000326921">
    <property type="component" value="Chromosome"/>
</dbReference>
<organism evidence="1 2">
    <name type="scientific">Sphingobacterium zhuxiongii</name>
    <dbReference type="NCBI Taxonomy" id="2662364"/>
    <lineage>
        <taxon>Bacteria</taxon>
        <taxon>Pseudomonadati</taxon>
        <taxon>Bacteroidota</taxon>
        <taxon>Sphingobacteriia</taxon>
        <taxon>Sphingobacteriales</taxon>
        <taxon>Sphingobacteriaceae</taxon>
        <taxon>Sphingobacterium</taxon>
    </lineage>
</organism>
<proteinExistence type="predicted"/>
<keyword evidence="2" id="KW-1185">Reference proteome</keyword>
<name>A0A5Q0Q8Q5_9SPHI</name>
<gene>
    <name evidence="1" type="ORF">GFH32_05985</name>
</gene>
<dbReference type="EMBL" id="CP045652">
    <property type="protein sequence ID" value="QGA25893.1"/>
    <property type="molecule type" value="Genomic_DNA"/>
</dbReference>
<accession>A0A5Q0Q8Q5</accession>
<dbReference type="AlphaFoldDB" id="A0A5Q0Q8Q5"/>
<evidence type="ECO:0000313" key="2">
    <source>
        <dbReference type="Proteomes" id="UP000326921"/>
    </source>
</evidence>
<evidence type="ECO:0000313" key="1">
    <source>
        <dbReference type="EMBL" id="QGA25893.1"/>
    </source>
</evidence>